<feature type="domain" description="HTH deoR-type" evidence="4">
    <location>
        <begin position="3"/>
        <end position="58"/>
    </location>
</feature>
<dbReference type="InterPro" id="IPR001034">
    <property type="entry name" value="DeoR_HTH"/>
</dbReference>
<evidence type="ECO:0000259" key="4">
    <source>
        <dbReference type="PROSITE" id="PS51000"/>
    </source>
</evidence>
<dbReference type="SUPFAM" id="SSF100950">
    <property type="entry name" value="NagB/RpiA/CoA transferase-like"/>
    <property type="match status" value="1"/>
</dbReference>
<dbReference type="InterPro" id="IPR018356">
    <property type="entry name" value="Tscrpt_reg_HTH_DeoR_CS"/>
</dbReference>
<keyword evidence="3" id="KW-0804">Transcription</keyword>
<organism evidence="5 6">
    <name type="scientific">Candidatus Blautia faecavium</name>
    <dbReference type="NCBI Taxonomy" id="2838487"/>
    <lineage>
        <taxon>Bacteria</taxon>
        <taxon>Bacillati</taxon>
        <taxon>Bacillota</taxon>
        <taxon>Clostridia</taxon>
        <taxon>Lachnospirales</taxon>
        <taxon>Lachnospiraceae</taxon>
        <taxon>Blautia</taxon>
    </lineage>
</organism>
<proteinExistence type="predicted"/>
<dbReference type="InterPro" id="IPR036388">
    <property type="entry name" value="WH-like_DNA-bd_sf"/>
</dbReference>
<dbReference type="PROSITE" id="PS51000">
    <property type="entry name" value="HTH_DEOR_2"/>
    <property type="match status" value="1"/>
</dbReference>
<evidence type="ECO:0000256" key="1">
    <source>
        <dbReference type="ARBA" id="ARBA00023015"/>
    </source>
</evidence>
<dbReference type="GO" id="GO:0003677">
    <property type="term" value="F:DNA binding"/>
    <property type="evidence" value="ECO:0007669"/>
    <property type="project" value="UniProtKB-KW"/>
</dbReference>
<protein>
    <submittedName>
        <fullName evidence="5">DeoR/GlpR family DNA-binding transcription regulator</fullName>
    </submittedName>
</protein>
<dbReference type="Pfam" id="PF08220">
    <property type="entry name" value="HTH_DeoR"/>
    <property type="match status" value="1"/>
</dbReference>
<dbReference type="Gene3D" id="1.10.10.10">
    <property type="entry name" value="Winged helix-like DNA-binding domain superfamily/Winged helix DNA-binding domain"/>
    <property type="match status" value="1"/>
</dbReference>
<dbReference type="Gene3D" id="3.40.50.1360">
    <property type="match status" value="1"/>
</dbReference>
<evidence type="ECO:0000313" key="5">
    <source>
        <dbReference type="EMBL" id="HJB27696.1"/>
    </source>
</evidence>
<dbReference type="SMART" id="SM00420">
    <property type="entry name" value="HTH_DEOR"/>
    <property type="match status" value="1"/>
</dbReference>
<gene>
    <name evidence="5" type="ORF">IAA06_02750</name>
</gene>
<dbReference type="AlphaFoldDB" id="A0A9D2LQF2"/>
<reference evidence="5" key="1">
    <citation type="journal article" date="2021" name="PeerJ">
        <title>Extensive microbial diversity within the chicken gut microbiome revealed by metagenomics and culture.</title>
        <authorList>
            <person name="Gilroy R."/>
            <person name="Ravi A."/>
            <person name="Getino M."/>
            <person name="Pursley I."/>
            <person name="Horton D.L."/>
            <person name="Alikhan N.F."/>
            <person name="Baker D."/>
            <person name="Gharbi K."/>
            <person name="Hall N."/>
            <person name="Watson M."/>
            <person name="Adriaenssens E.M."/>
            <person name="Foster-Nyarko E."/>
            <person name="Jarju S."/>
            <person name="Secka A."/>
            <person name="Antonio M."/>
            <person name="Oren A."/>
            <person name="Chaudhuri R.R."/>
            <person name="La Ragione R."/>
            <person name="Hildebrand F."/>
            <person name="Pallen M.J."/>
        </authorList>
    </citation>
    <scope>NUCLEOTIDE SEQUENCE</scope>
    <source>
        <strain evidence="5">ChiSjej1B19-5720</strain>
    </source>
</reference>
<evidence type="ECO:0000313" key="6">
    <source>
        <dbReference type="Proteomes" id="UP000823842"/>
    </source>
</evidence>
<evidence type="ECO:0000256" key="3">
    <source>
        <dbReference type="ARBA" id="ARBA00023163"/>
    </source>
</evidence>
<dbReference type="InterPro" id="IPR036390">
    <property type="entry name" value="WH_DNA-bd_sf"/>
</dbReference>
<dbReference type="SMART" id="SM01134">
    <property type="entry name" value="DeoRC"/>
    <property type="match status" value="1"/>
</dbReference>
<keyword evidence="1" id="KW-0805">Transcription regulation</keyword>
<dbReference type="PRINTS" id="PR00037">
    <property type="entry name" value="HTHLACR"/>
</dbReference>
<sequence>MLYNERAELILQQLQLQSTVKVTELSQLLQVSVDTIRRDLKAMEQEGLIKCVRGGACLPESVISFSNFTGREIINSEWKREIARKASGYIREGDVVALNSGTTNTVLAQELAALNKNFTVVTNNYAAIDLLMHNPSIRLISIGGEVDALERSTFGTVCEQEFKEYYPDVVFLSINAVDYKEGFTDFRFGEIGVIQLLAQTSKKVIAVMDSSKLGKCSKRKVLSLDQVDVLLMDDHVPAEIKEKYRKKGLEIL</sequence>
<name>A0A9D2LQF2_9FIRM</name>
<dbReference type="GO" id="GO:0003700">
    <property type="term" value="F:DNA-binding transcription factor activity"/>
    <property type="evidence" value="ECO:0007669"/>
    <property type="project" value="InterPro"/>
</dbReference>
<dbReference type="InterPro" id="IPR037171">
    <property type="entry name" value="NagB/RpiA_transferase-like"/>
</dbReference>
<dbReference type="PROSITE" id="PS00894">
    <property type="entry name" value="HTH_DEOR_1"/>
    <property type="match status" value="1"/>
</dbReference>
<accession>A0A9D2LQF2</accession>
<dbReference type="SUPFAM" id="SSF46785">
    <property type="entry name" value="Winged helix' DNA-binding domain"/>
    <property type="match status" value="1"/>
</dbReference>
<dbReference type="PANTHER" id="PTHR30363:SF44">
    <property type="entry name" value="AGA OPERON TRANSCRIPTIONAL REPRESSOR-RELATED"/>
    <property type="match status" value="1"/>
</dbReference>
<dbReference type="Pfam" id="PF00455">
    <property type="entry name" value="DeoRC"/>
    <property type="match status" value="1"/>
</dbReference>
<dbReference type="EMBL" id="DWYZ01000064">
    <property type="protein sequence ID" value="HJB27696.1"/>
    <property type="molecule type" value="Genomic_DNA"/>
</dbReference>
<dbReference type="PANTHER" id="PTHR30363">
    <property type="entry name" value="HTH-TYPE TRANSCRIPTIONAL REGULATOR SRLR-RELATED"/>
    <property type="match status" value="1"/>
</dbReference>
<reference evidence="5" key="2">
    <citation type="submission" date="2021-04" db="EMBL/GenBank/DDBJ databases">
        <authorList>
            <person name="Gilroy R."/>
        </authorList>
    </citation>
    <scope>NUCLEOTIDE SEQUENCE</scope>
    <source>
        <strain evidence="5">ChiSjej1B19-5720</strain>
    </source>
</reference>
<dbReference type="Proteomes" id="UP000823842">
    <property type="component" value="Unassembled WGS sequence"/>
</dbReference>
<comment type="caution">
    <text evidence="5">The sequence shown here is derived from an EMBL/GenBank/DDBJ whole genome shotgun (WGS) entry which is preliminary data.</text>
</comment>
<keyword evidence="2 5" id="KW-0238">DNA-binding</keyword>
<dbReference type="InterPro" id="IPR014036">
    <property type="entry name" value="DeoR-like_C"/>
</dbReference>
<evidence type="ECO:0000256" key="2">
    <source>
        <dbReference type="ARBA" id="ARBA00023125"/>
    </source>
</evidence>
<dbReference type="InterPro" id="IPR050313">
    <property type="entry name" value="Carb_Metab_HTH_regulators"/>
</dbReference>